<organism evidence="1 2">
    <name type="scientific">Listeria ivanovii</name>
    <dbReference type="NCBI Taxonomy" id="1638"/>
    <lineage>
        <taxon>Bacteria</taxon>
        <taxon>Bacillati</taxon>
        <taxon>Bacillota</taxon>
        <taxon>Bacilli</taxon>
        <taxon>Bacillales</taxon>
        <taxon>Listeriaceae</taxon>
        <taxon>Listeria</taxon>
    </lineage>
</organism>
<evidence type="ECO:0000313" key="1">
    <source>
        <dbReference type="EMBL" id="SDW07615.1"/>
    </source>
</evidence>
<dbReference type="RefSeq" id="WP_038408439.1">
    <property type="nucleotide sequence ID" value="NZ_FNMX01000001.1"/>
</dbReference>
<dbReference type="EMBL" id="FNMX01000001">
    <property type="protein sequence ID" value="SDW07615.1"/>
    <property type="molecule type" value="Genomic_DNA"/>
</dbReference>
<dbReference type="Proteomes" id="UP000183610">
    <property type="component" value="Unassembled WGS sequence"/>
</dbReference>
<name>A0AAX2DL69_LISIV</name>
<evidence type="ECO:0000313" key="2">
    <source>
        <dbReference type="Proteomes" id="UP000183610"/>
    </source>
</evidence>
<comment type="caution">
    <text evidence="1">The sequence shown here is derived from an EMBL/GenBank/DDBJ whole genome shotgun (WGS) entry which is preliminary data.</text>
</comment>
<dbReference type="AlphaFoldDB" id="A0AAX2DL69"/>
<gene>
    <name evidence="1" type="ORF">SAMN05421782_101294</name>
</gene>
<reference evidence="1 2" key="1">
    <citation type="submission" date="2016-10" db="EMBL/GenBank/DDBJ databases">
        <authorList>
            <person name="Varghese N."/>
            <person name="Submissions S."/>
        </authorList>
    </citation>
    <scope>NUCLEOTIDE SEQUENCE [LARGE SCALE GENOMIC DNA]</scope>
    <source>
        <strain evidence="1 2">ATCC 49954</strain>
    </source>
</reference>
<protein>
    <submittedName>
        <fullName evidence="1">Uncharacterized protein</fullName>
    </submittedName>
</protein>
<proteinExistence type="predicted"/>
<sequence>MDIMKVLIIVLPAFFFGVRGQDAEMITMGGVSLLAVAMLDFKDIKSISALGVKLENFERAIEKANVTIEKLRDVTSPLSAYVLVTIQGNDDIGYKETIDVINKINAANEDLDDPAVREILSKKDEIIYNKFKYAFMFATEGLSDHNVFHRAVTSFLDKQKTPRELRDFIEKEDIAHVAGSSARLTQQDYEKFRNQALPVLEDYEKFWNT</sequence>
<accession>A0AAX2DL69</accession>